<dbReference type="OrthoDB" id="999492at2759"/>
<dbReference type="PANTHER" id="PTHR32108:SF5">
    <property type="entry name" value="DYNACTIN SUBUNIT 1-LIKE"/>
    <property type="match status" value="1"/>
</dbReference>
<keyword evidence="3" id="KW-1185">Reference proteome</keyword>
<reference evidence="3" key="1">
    <citation type="journal article" date="2019" name="Plant Biotechnol. J.">
        <title>Genome sequencing of the Australian wild diploid species Gossypium australe highlights disease resistance and delayed gland morphogenesis.</title>
        <authorList>
            <person name="Cai Y."/>
            <person name="Cai X."/>
            <person name="Wang Q."/>
            <person name="Wang P."/>
            <person name="Zhang Y."/>
            <person name="Cai C."/>
            <person name="Xu Y."/>
            <person name="Wang K."/>
            <person name="Zhou Z."/>
            <person name="Wang C."/>
            <person name="Geng S."/>
            <person name="Li B."/>
            <person name="Dong Q."/>
            <person name="Hou Y."/>
            <person name="Wang H."/>
            <person name="Ai P."/>
            <person name="Liu Z."/>
            <person name="Yi F."/>
            <person name="Sun M."/>
            <person name="An G."/>
            <person name="Cheng J."/>
            <person name="Zhang Y."/>
            <person name="Shi Q."/>
            <person name="Xie Y."/>
            <person name="Shi X."/>
            <person name="Chang Y."/>
            <person name="Huang F."/>
            <person name="Chen Y."/>
            <person name="Hong S."/>
            <person name="Mi L."/>
            <person name="Sun Q."/>
            <person name="Zhang L."/>
            <person name="Zhou B."/>
            <person name="Peng R."/>
            <person name="Zhang X."/>
            <person name="Liu F."/>
        </authorList>
    </citation>
    <scope>NUCLEOTIDE SEQUENCE [LARGE SCALE GENOMIC DNA]</scope>
    <source>
        <strain evidence="3">cv. PA1801</strain>
    </source>
</reference>
<proteinExistence type="predicted"/>
<protein>
    <submittedName>
        <fullName evidence="2">Uncharacterized protein</fullName>
    </submittedName>
</protein>
<dbReference type="Proteomes" id="UP000325315">
    <property type="component" value="Unassembled WGS sequence"/>
</dbReference>
<evidence type="ECO:0000313" key="2">
    <source>
        <dbReference type="EMBL" id="KAA3467096.1"/>
    </source>
</evidence>
<evidence type="ECO:0000313" key="3">
    <source>
        <dbReference type="Proteomes" id="UP000325315"/>
    </source>
</evidence>
<dbReference type="AlphaFoldDB" id="A0A5B6VDP1"/>
<organism evidence="2 3">
    <name type="scientific">Gossypium australe</name>
    <dbReference type="NCBI Taxonomy" id="47621"/>
    <lineage>
        <taxon>Eukaryota</taxon>
        <taxon>Viridiplantae</taxon>
        <taxon>Streptophyta</taxon>
        <taxon>Embryophyta</taxon>
        <taxon>Tracheophyta</taxon>
        <taxon>Spermatophyta</taxon>
        <taxon>Magnoliopsida</taxon>
        <taxon>eudicotyledons</taxon>
        <taxon>Gunneridae</taxon>
        <taxon>Pentapetalae</taxon>
        <taxon>rosids</taxon>
        <taxon>malvids</taxon>
        <taxon>Malvales</taxon>
        <taxon>Malvaceae</taxon>
        <taxon>Malvoideae</taxon>
        <taxon>Gossypium</taxon>
    </lineage>
</organism>
<evidence type="ECO:0000256" key="1">
    <source>
        <dbReference type="SAM" id="MobiDB-lite"/>
    </source>
</evidence>
<gene>
    <name evidence="2" type="ORF">EPI10_002138</name>
</gene>
<name>A0A5B6VDP1_9ROSI</name>
<sequence length="178" mass="20462">MGHSIENYTALKKLIERFIKMGIVRFDDPSGPNVARNPLPSHSDQEDSKEVPKGVMRCCEFHVKEGHEIRECTEFRAFVQSLMDNKELEFFEDVKSSEGRDIYASEERSTKKFYKVNHPVMIISWLRNNETGTQAAQRVIIQKPVASSYKGSKRVPWNYDCNVMIPREDNSVGTSEEG</sequence>
<dbReference type="PANTHER" id="PTHR32108">
    <property type="entry name" value="DNA-DIRECTED RNA POLYMERASE SUBUNIT ALPHA"/>
    <property type="match status" value="1"/>
</dbReference>
<feature type="region of interest" description="Disordered" evidence="1">
    <location>
        <begin position="30"/>
        <end position="51"/>
    </location>
</feature>
<accession>A0A5B6VDP1</accession>
<comment type="caution">
    <text evidence="2">The sequence shown here is derived from an EMBL/GenBank/DDBJ whole genome shotgun (WGS) entry which is preliminary data.</text>
</comment>
<dbReference type="EMBL" id="SMMG02000007">
    <property type="protein sequence ID" value="KAA3467096.1"/>
    <property type="molecule type" value="Genomic_DNA"/>
</dbReference>